<evidence type="ECO:0000313" key="4">
    <source>
        <dbReference type="Proteomes" id="UP000593564"/>
    </source>
</evidence>
<feature type="region of interest" description="Disordered" evidence="1">
    <location>
        <begin position="17"/>
        <end position="65"/>
    </location>
</feature>
<proteinExistence type="predicted"/>
<protein>
    <recommendedName>
        <fullName evidence="2">MaoC-like domain-containing protein</fullName>
    </recommendedName>
</protein>
<sequence>MLGTLFWGSPPHPLCHVTGGDWRSRKKKKKKKKSEATEARRGEAAVRREAVAGDRQRAGGDGDEVQHTEIEVSLNSFRSEKQYQHRILWKMLMKRVVSSFIPSLGFSSLSASMVKSGDVLKQVRIFSSSDVLEYSKLSHDLNPLHFDIESAQNAGFEDRLVHGMLIASLFPRIIASHFPGAVYVSQSLQFRSPVYIGEEVIGEVQATNIREIKNKAKFKTKCFKHGDHLVVEGEATAILPTLAMEQGQSTG</sequence>
<dbReference type="GO" id="GO:0006633">
    <property type="term" value="P:fatty acid biosynthetic process"/>
    <property type="evidence" value="ECO:0007669"/>
    <property type="project" value="TreeGrafter"/>
</dbReference>
<comment type="caution">
    <text evidence="3">The sequence shown here is derived from an EMBL/GenBank/DDBJ whole genome shotgun (WGS) entry which is preliminary data.</text>
</comment>
<dbReference type="InterPro" id="IPR002539">
    <property type="entry name" value="MaoC-like_dom"/>
</dbReference>
<dbReference type="AlphaFoldDB" id="A0A7J7GE34"/>
<dbReference type="Proteomes" id="UP000593564">
    <property type="component" value="Unassembled WGS sequence"/>
</dbReference>
<reference evidence="4" key="1">
    <citation type="journal article" date="2020" name="Nat. Commun.">
        <title>Genome assembly of wild tea tree DASZ reveals pedigree and selection history of tea varieties.</title>
        <authorList>
            <person name="Zhang W."/>
            <person name="Zhang Y."/>
            <person name="Qiu H."/>
            <person name="Guo Y."/>
            <person name="Wan H."/>
            <person name="Zhang X."/>
            <person name="Scossa F."/>
            <person name="Alseekh S."/>
            <person name="Zhang Q."/>
            <person name="Wang P."/>
            <person name="Xu L."/>
            <person name="Schmidt M.H."/>
            <person name="Jia X."/>
            <person name="Li D."/>
            <person name="Zhu A."/>
            <person name="Guo F."/>
            <person name="Chen W."/>
            <person name="Ni D."/>
            <person name="Usadel B."/>
            <person name="Fernie A.R."/>
            <person name="Wen W."/>
        </authorList>
    </citation>
    <scope>NUCLEOTIDE SEQUENCE [LARGE SCALE GENOMIC DNA]</scope>
    <source>
        <strain evidence="4">cv. G240</strain>
    </source>
</reference>
<evidence type="ECO:0000259" key="2">
    <source>
        <dbReference type="Pfam" id="PF01575"/>
    </source>
</evidence>
<feature type="compositionally biased region" description="Basic and acidic residues" evidence="1">
    <location>
        <begin position="34"/>
        <end position="65"/>
    </location>
</feature>
<evidence type="ECO:0000256" key="1">
    <source>
        <dbReference type="SAM" id="MobiDB-lite"/>
    </source>
</evidence>
<dbReference type="InterPro" id="IPR050965">
    <property type="entry name" value="UPF0336/Enoyl-CoA_hydratase"/>
</dbReference>
<gene>
    <name evidence="3" type="ORF">HYC85_025204</name>
</gene>
<dbReference type="Pfam" id="PF01575">
    <property type="entry name" value="MaoC_dehydratas"/>
    <property type="match status" value="1"/>
</dbReference>
<dbReference type="EMBL" id="JACBKZ010000012">
    <property type="protein sequence ID" value="KAF5937698.1"/>
    <property type="molecule type" value="Genomic_DNA"/>
</dbReference>
<dbReference type="PANTHER" id="PTHR43437">
    <property type="entry name" value="HYDROXYACYL-THIOESTER DEHYDRATASE TYPE 2, MITOCHONDRIAL-RELATED"/>
    <property type="match status" value="1"/>
</dbReference>
<dbReference type="CDD" id="cd03449">
    <property type="entry name" value="R_hydratase"/>
    <property type="match status" value="1"/>
</dbReference>
<keyword evidence="4" id="KW-1185">Reference proteome</keyword>
<evidence type="ECO:0000313" key="3">
    <source>
        <dbReference type="EMBL" id="KAF5937698.1"/>
    </source>
</evidence>
<name>A0A7J7GE34_CAMSI</name>
<organism evidence="3 4">
    <name type="scientific">Camellia sinensis</name>
    <name type="common">Tea plant</name>
    <name type="synonym">Thea sinensis</name>
    <dbReference type="NCBI Taxonomy" id="4442"/>
    <lineage>
        <taxon>Eukaryota</taxon>
        <taxon>Viridiplantae</taxon>
        <taxon>Streptophyta</taxon>
        <taxon>Embryophyta</taxon>
        <taxon>Tracheophyta</taxon>
        <taxon>Spermatophyta</taxon>
        <taxon>Magnoliopsida</taxon>
        <taxon>eudicotyledons</taxon>
        <taxon>Gunneridae</taxon>
        <taxon>Pentapetalae</taxon>
        <taxon>asterids</taxon>
        <taxon>Ericales</taxon>
        <taxon>Theaceae</taxon>
        <taxon>Camellia</taxon>
    </lineage>
</organism>
<dbReference type="GO" id="GO:0005739">
    <property type="term" value="C:mitochondrion"/>
    <property type="evidence" value="ECO:0007669"/>
    <property type="project" value="TreeGrafter"/>
</dbReference>
<feature type="domain" description="MaoC-like" evidence="2">
    <location>
        <begin position="127"/>
        <end position="219"/>
    </location>
</feature>
<feature type="compositionally biased region" description="Basic residues" evidence="1">
    <location>
        <begin position="24"/>
        <end position="33"/>
    </location>
</feature>
<dbReference type="Gene3D" id="3.10.129.10">
    <property type="entry name" value="Hotdog Thioesterase"/>
    <property type="match status" value="1"/>
</dbReference>
<accession>A0A7J7GE34</accession>
<dbReference type="SUPFAM" id="SSF54637">
    <property type="entry name" value="Thioesterase/thiol ester dehydrase-isomerase"/>
    <property type="match status" value="1"/>
</dbReference>
<dbReference type="InterPro" id="IPR029069">
    <property type="entry name" value="HotDog_dom_sf"/>
</dbReference>
<dbReference type="PANTHER" id="PTHR43437:SF3">
    <property type="entry name" value="HYDROXYACYL-THIOESTER DEHYDRATASE TYPE 2, MITOCHONDRIAL"/>
    <property type="match status" value="1"/>
</dbReference>
<dbReference type="GO" id="GO:0019171">
    <property type="term" value="F:(3R)-hydroxyacyl-[acyl-carrier-protein] dehydratase activity"/>
    <property type="evidence" value="ECO:0007669"/>
    <property type="project" value="TreeGrafter"/>
</dbReference>
<reference evidence="3 4" key="2">
    <citation type="submission" date="2020-07" db="EMBL/GenBank/DDBJ databases">
        <title>Genome assembly of wild tea tree DASZ reveals pedigree and selection history of tea varieties.</title>
        <authorList>
            <person name="Zhang W."/>
        </authorList>
    </citation>
    <scope>NUCLEOTIDE SEQUENCE [LARGE SCALE GENOMIC DNA]</scope>
    <source>
        <strain evidence="4">cv. G240</strain>
        <tissue evidence="3">Leaf</tissue>
    </source>
</reference>